<dbReference type="InterPro" id="IPR050661">
    <property type="entry name" value="BglG_antiterminators"/>
</dbReference>
<dbReference type="InterPro" id="IPR013011">
    <property type="entry name" value="PTS_EIIB_2"/>
</dbReference>
<evidence type="ECO:0000259" key="6">
    <source>
        <dbReference type="PROSITE" id="PS51099"/>
    </source>
</evidence>
<dbReference type="PROSITE" id="PS51099">
    <property type="entry name" value="PTS_EIIB_TYPE_2"/>
    <property type="match status" value="1"/>
</dbReference>
<gene>
    <name evidence="8" type="ORF">EDC37_102174</name>
</gene>
<evidence type="ECO:0000256" key="4">
    <source>
        <dbReference type="ARBA" id="ARBA00023163"/>
    </source>
</evidence>
<evidence type="ECO:0000259" key="7">
    <source>
        <dbReference type="PROSITE" id="PS51372"/>
    </source>
</evidence>
<keyword evidence="1" id="KW-0808">Transferase</keyword>
<dbReference type="SUPFAM" id="SSF52794">
    <property type="entry name" value="PTS system IIB component-like"/>
    <property type="match status" value="1"/>
</dbReference>
<evidence type="ECO:0000313" key="9">
    <source>
        <dbReference type="Proteomes" id="UP000295188"/>
    </source>
</evidence>
<sequence>MINFSQYKHGNELLYTLYQADTAIPIENLMDKLHLSRRSVMYILEHVNQELSEKQILPVENIKGVGYFLLPKAKLGLQPFDTNTKQKVALYLPKQWSLDIKTMTQEESLILFEYIIITQEQTSINELMEIFQASRNTVLNRLRSLDLYNQENDLEIKVTLKGRIIVGSELIQRKWLLENLETILILLKKKNQFSCEKDISRELHKYEQESGNYFTDDARRILKYFLTWYSNRLARGKILEKIDKKISHSDRLDMLWEEKFLRKRGIYSLIERKYLSKILQIYAFSKINDKTQFYKKMHKIAENMTNQFFLISGLMPGIHHHMIIDSLTVHLVSVYHRITTGLKYHNPLLVRIKTSYRNLFIISRAAAQPLIDYLGKPVSDDEIALLTTYFGSDIRVDQMDDNMQILVVCSSGIGTSQFMLMQLREKYPQLLFTGPFCMAEYLHLSFHNIGLIITTIALEERPQKDIPVVQISALPTKYEWNLLDKKLLALGFTVVEYKQENIQQIMDLIGNYAKIEDANGLSKCLQEYFQTKRQTHWKMHTLFNSEMDSLLKYVTFVPEQIIDWKEAIRVAFQPLLEHHFVRKQYVEQIIRLNETNGNYMFLGKGVLLAHAKPEDGVLSLSVAVALCRGSVPLGNGKNVKCIICLAPINQTSHLDFLAMLLQHINEDDWCNKLYQMKTQHELEDFLLEAF</sequence>
<evidence type="ECO:0000259" key="5">
    <source>
        <dbReference type="PROSITE" id="PS51094"/>
    </source>
</evidence>
<organism evidence="8 9">
    <name type="scientific">Pectinatus cerevisiiphilus</name>
    <dbReference type="NCBI Taxonomy" id="86956"/>
    <lineage>
        <taxon>Bacteria</taxon>
        <taxon>Bacillati</taxon>
        <taxon>Bacillota</taxon>
        <taxon>Negativicutes</taxon>
        <taxon>Selenomonadales</taxon>
        <taxon>Selenomonadaceae</taxon>
        <taxon>Pectinatus</taxon>
    </lineage>
</organism>
<dbReference type="OrthoDB" id="3175596at2"/>
<keyword evidence="9" id="KW-1185">Reference proteome</keyword>
<dbReference type="InterPro" id="IPR002178">
    <property type="entry name" value="PTS_EIIA_type-2_dom"/>
</dbReference>
<proteinExistence type="predicted"/>
<dbReference type="SUPFAM" id="SSF63520">
    <property type="entry name" value="PTS-regulatory domain, PRD"/>
    <property type="match status" value="1"/>
</dbReference>
<protein>
    <submittedName>
        <fullName evidence="8">BglG family transcriptional antiterminator</fullName>
    </submittedName>
</protein>
<dbReference type="Gene3D" id="1.10.1790.10">
    <property type="entry name" value="PRD domain"/>
    <property type="match status" value="1"/>
</dbReference>
<keyword evidence="2" id="KW-0677">Repeat</keyword>
<accession>A0A4R3KE54</accession>
<dbReference type="Pfam" id="PF00359">
    <property type="entry name" value="PTS_EIIA_2"/>
    <property type="match status" value="1"/>
</dbReference>
<feature type="domain" description="PTS EIIB type-2" evidence="6">
    <location>
        <begin position="403"/>
        <end position="495"/>
    </location>
</feature>
<dbReference type="Proteomes" id="UP000295188">
    <property type="component" value="Unassembled WGS sequence"/>
</dbReference>
<feature type="domain" description="PRD" evidence="7">
    <location>
        <begin position="288"/>
        <end position="400"/>
    </location>
</feature>
<dbReference type="CDD" id="cd05568">
    <property type="entry name" value="PTS_IIB_bgl_like"/>
    <property type="match status" value="1"/>
</dbReference>
<dbReference type="EMBL" id="SMAA01000002">
    <property type="protein sequence ID" value="TCS81468.1"/>
    <property type="molecule type" value="Genomic_DNA"/>
</dbReference>
<dbReference type="PANTHER" id="PTHR30185">
    <property type="entry name" value="CRYPTIC BETA-GLUCOSIDE BGL OPERON ANTITERMINATOR"/>
    <property type="match status" value="1"/>
</dbReference>
<dbReference type="InterPro" id="IPR016152">
    <property type="entry name" value="PTrfase/Anion_transptr"/>
</dbReference>
<feature type="domain" description="PTS EIIA type-2" evidence="5">
    <location>
        <begin position="548"/>
        <end position="689"/>
    </location>
</feature>
<evidence type="ECO:0000313" key="8">
    <source>
        <dbReference type="EMBL" id="TCS81468.1"/>
    </source>
</evidence>
<dbReference type="PANTHER" id="PTHR30185:SF18">
    <property type="entry name" value="TRANSCRIPTIONAL REGULATOR MTLR"/>
    <property type="match status" value="1"/>
</dbReference>
<name>A0A4R3KE54_9FIRM</name>
<evidence type="ECO:0000256" key="1">
    <source>
        <dbReference type="ARBA" id="ARBA00022679"/>
    </source>
</evidence>
<keyword evidence="4" id="KW-0804">Transcription</keyword>
<dbReference type="Gene3D" id="3.40.50.2300">
    <property type="match status" value="1"/>
</dbReference>
<reference evidence="8 9" key="1">
    <citation type="submission" date="2019-03" db="EMBL/GenBank/DDBJ databases">
        <title>Genomic Encyclopedia of Type Strains, Phase IV (KMG-IV): sequencing the most valuable type-strain genomes for metagenomic binning, comparative biology and taxonomic classification.</title>
        <authorList>
            <person name="Goeker M."/>
        </authorList>
    </citation>
    <scope>NUCLEOTIDE SEQUENCE [LARGE SCALE GENOMIC DNA]</scope>
    <source>
        <strain evidence="8 9">DSM 20467</strain>
    </source>
</reference>
<comment type="caution">
    <text evidence="8">The sequence shown here is derived from an EMBL/GenBank/DDBJ whole genome shotgun (WGS) entry which is preliminary data.</text>
</comment>
<dbReference type="GO" id="GO:0006355">
    <property type="term" value="P:regulation of DNA-templated transcription"/>
    <property type="evidence" value="ECO:0007669"/>
    <property type="project" value="InterPro"/>
</dbReference>
<dbReference type="InterPro" id="IPR036634">
    <property type="entry name" value="PRD_sf"/>
</dbReference>
<dbReference type="InterPro" id="IPR011608">
    <property type="entry name" value="PRD"/>
</dbReference>
<dbReference type="Pfam" id="PF00874">
    <property type="entry name" value="PRD"/>
    <property type="match status" value="1"/>
</dbReference>
<evidence type="ECO:0000256" key="3">
    <source>
        <dbReference type="ARBA" id="ARBA00023015"/>
    </source>
</evidence>
<dbReference type="PROSITE" id="PS51372">
    <property type="entry name" value="PRD_2"/>
    <property type="match status" value="1"/>
</dbReference>
<dbReference type="AlphaFoldDB" id="A0A4R3KE54"/>
<dbReference type="PROSITE" id="PS51094">
    <property type="entry name" value="PTS_EIIA_TYPE_2"/>
    <property type="match status" value="1"/>
</dbReference>
<dbReference type="Gene3D" id="3.40.930.10">
    <property type="entry name" value="Mannitol-specific EII, Chain A"/>
    <property type="match status" value="1"/>
</dbReference>
<keyword evidence="3" id="KW-0805">Transcription regulation</keyword>
<dbReference type="RefSeq" id="WP_132547377.1">
    <property type="nucleotide sequence ID" value="NZ_SMAA01000002.1"/>
</dbReference>
<dbReference type="InterPro" id="IPR036095">
    <property type="entry name" value="PTS_EIIB-like_sf"/>
</dbReference>
<dbReference type="SUPFAM" id="SSF55804">
    <property type="entry name" value="Phoshotransferase/anion transport protein"/>
    <property type="match status" value="1"/>
</dbReference>
<evidence type="ECO:0000256" key="2">
    <source>
        <dbReference type="ARBA" id="ARBA00022737"/>
    </source>
</evidence>
<dbReference type="GO" id="GO:0009401">
    <property type="term" value="P:phosphoenolpyruvate-dependent sugar phosphotransferase system"/>
    <property type="evidence" value="ECO:0007669"/>
    <property type="project" value="InterPro"/>
</dbReference>
<dbReference type="GO" id="GO:0008982">
    <property type="term" value="F:protein-N(PI)-phosphohistidine-sugar phosphotransferase activity"/>
    <property type="evidence" value="ECO:0007669"/>
    <property type="project" value="InterPro"/>
</dbReference>